<proteinExistence type="predicted"/>
<keyword evidence="2" id="KW-1185">Reference proteome</keyword>
<gene>
    <name evidence="1" type="ORF">ABB34_01475</name>
</gene>
<sequence length="92" mass="10104">MRENPFDSEDFGDLLIEAGQALGLKPRTAADRLAMMQASIFEVAGQLLGEVEAENAELGRRLPIGPQLEGEMRCLRAITHTVIREMVARLAP</sequence>
<evidence type="ECO:0000313" key="2">
    <source>
        <dbReference type="Proteomes" id="UP000050940"/>
    </source>
</evidence>
<evidence type="ECO:0000313" key="1">
    <source>
        <dbReference type="EMBL" id="KRG88186.1"/>
    </source>
</evidence>
<dbReference type="Proteomes" id="UP000050940">
    <property type="component" value="Unassembled WGS sequence"/>
</dbReference>
<dbReference type="AlphaFoldDB" id="A0A0R0ED67"/>
<comment type="caution">
    <text evidence="1">The sequence shown here is derived from an EMBL/GenBank/DDBJ whole genome shotgun (WGS) entry which is preliminary data.</text>
</comment>
<organism evidence="1 2">
    <name type="scientific">Stenotrophomonas daejeonensis</name>
    <dbReference type="NCBI Taxonomy" id="659018"/>
    <lineage>
        <taxon>Bacteria</taxon>
        <taxon>Pseudomonadati</taxon>
        <taxon>Pseudomonadota</taxon>
        <taxon>Gammaproteobacteria</taxon>
        <taxon>Lysobacterales</taxon>
        <taxon>Lysobacteraceae</taxon>
        <taxon>Stenotrophomonas</taxon>
    </lineage>
</organism>
<name>A0A0R0ED67_9GAMM</name>
<accession>A0A0R0ED67</accession>
<reference evidence="1 2" key="1">
    <citation type="submission" date="2015-05" db="EMBL/GenBank/DDBJ databases">
        <title>Genome sequencing and analysis of members of genus Stenotrophomonas.</title>
        <authorList>
            <person name="Patil P.P."/>
            <person name="Midha S."/>
            <person name="Patil P.B."/>
        </authorList>
    </citation>
    <scope>NUCLEOTIDE SEQUENCE [LARGE SCALE GENOMIC DNA]</scope>
    <source>
        <strain evidence="1 2">JCM 16244</strain>
    </source>
</reference>
<dbReference type="RefSeq" id="WP_057639461.1">
    <property type="nucleotide sequence ID" value="NZ_LDJP01000008.1"/>
</dbReference>
<protein>
    <submittedName>
        <fullName evidence="1">Uncharacterized protein</fullName>
    </submittedName>
</protein>
<dbReference type="EMBL" id="LDJP01000008">
    <property type="protein sequence ID" value="KRG88186.1"/>
    <property type="molecule type" value="Genomic_DNA"/>
</dbReference>
<dbReference type="PATRIC" id="fig|659018.3.peg.2778"/>
<dbReference type="STRING" id="659018.ABB34_01475"/>